<protein>
    <submittedName>
        <fullName evidence="1">Uncharacterized protein</fullName>
    </submittedName>
</protein>
<reference evidence="1" key="1">
    <citation type="submission" date="2023-10" db="EMBL/GenBank/DDBJ databases">
        <title>Genome assemblies of two species of porcelain crab, Petrolisthes cinctipes and Petrolisthes manimaculis (Anomura: Porcellanidae).</title>
        <authorList>
            <person name="Angst P."/>
        </authorList>
    </citation>
    <scope>NUCLEOTIDE SEQUENCE</scope>
    <source>
        <strain evidence="1">PB745_01</strain>
        <tissue evidence="1">Gill</tissue>
    </source>
</reference>
<comment type="caution">
    <text evidence="1">The sequence shown here is derived from an EMBL/GenBank/DDBJ whole genome shotgun (WGS) entry which is preliminary data.</text>
</comment>
<organism evidence="1 2">
    <name type="scientific">Petrolisthes cinctipes</name>
    <name type="common">Flat porcelain crab</name>
    <dbReference type="NCBI Taxonomy" id="88211"/>
    <lineage>
        <taxon>Eukaryota</taxon>
        <taxon>Metazoa</taxon>
        <taxon>Ecdysozoa</taxon>
        <taxon>Arthropoda</taxon>
        <taxon>Crustacea</taxon>
        <taxon>Multicrustacea</taxon>
        <taxon>Malacostraca</taxon>
        <taxon>Eumalacostraca</taxon>
        <taxon>Eucarida</taxon>
        <taxon>Decapoda</taxon>
        <taxon>Pleocyemata</taxon>
        <taxon>Anomura</taxon>
        <taxon>Galatheoidea</taxon>
        <taxon>Porcellanidae</taxon>
        <taxon>Petrolisthes</taxon>
    </lineage>
</organism>
<keyword evidence="2" id="KW-1185">Reference proteome</keyword>
<dbReference type="AlphaFoldDB" id="A0AAE1F9R1"/>
<name>A0AAE1F9R1_PETCI</name>
<dbReference type="Proteomes" id="UP001286313">
    <property type="component" value="Unassembled WGS sequence"/>
</dbReference>
<dbReference type="EMBL" id="JAWQEG010002767">
    <property type="protein sequence ID" value="KAK3869848.1"/>
    <property type="molecule type" value="Genomic_DNA"/>
</dbReference>
<sequence>MMPSVMLVSSPTTLELGGVRRVISGPWLADDQGAGWSHEFSLASRCSGSRVESGPQYATSQDGGRMHITLLVATLASVVLAAAGEEERDGRFFQGGFHRDGDSM</sequence>
<accession>A0AAE1F9R1</accession>
<gene>
    <name evidence="1" type="ORF">Pcinc_024871</name>
</gene>
<evidence type="ECO:0000313" key="1">
    <source>
        <dbReference type="EMBL" id="KAK3869848.1"/>
    </source>
</evidence>
<proteinExistence type="predicted"/>
<evidence type="ECO:0000313" key="2">
    <source>
        <dbReference type="Proteomes" id="UP001286313"/>
    </source>
</evidence>